<reference evidence="4 5" key="1">
    <citation type="journal article" date="2014" name="Mol. Plant">
        <title>Chromosome Scale Genome Assembly and Transcriptome Profiling of Nannochloropsis gaditana in Nitrogen Depletion.</title>
        <authorList>
            <person name="Corteggiani Carpinelli E."/>
            <person name="Telatin A."/>
            <person name="Vitulo N."/>
            <person name="Forcato C."/>
            <person name="D'Angelo M."/>
            <person name="Schiavon R."/>
            <person name="Vezzi A."/>
            <person name="Giacometti G.M."/>
            <person name="Morosinotto T."/>
            <person name="Valle G."/>
        </authorList>
    </citation>
    <scope>NUCLEOTIDE SEQUENCE [LARGE SCALE GENOMIC DNA]</scope>
    <source>
        <strain evidence="4 5">B-31</strain>
    </source>
</reference>
<gene>
    <name evidence="4" type="ORF">Naga_100657g1</name>
</gene>
<evidence type="ECO:0000256" key="2">
    <source>
        <dbReference type="ARBA" id="ARBA00022898"/>
    </source>
</evidence>
<evidence type="ECO:0000259" key="3">
    <source>
        <dbReference type="Pfam" id="PF14821"/>
    </source>
</evidence>
<keyword evidence="5" id="KW-1185">Reference proteome</keyword>
<evidence type="ECO:0000313" key="5">
    <source>
        <dbReference type="Proteomes" id="UP000019335"/>
    </source>
</evidence>
<dbReference type="InterPro" id="IPR051166">
    <property type="entry name" value="Threonine_Synthase"/>
</dbReference>
<dbReference type="InterPro" id="IPR029144">
    <property type="entry name" value="Thr_synth_N"/>
</dbReference>
<dbReference type="GO" id="GO:0030170">
    <property type="term" value="F:pyridoxal phosphate binding"/>
    <property type="evidence" value="ECO:0007669"/>
    <property type="project" value="InterPro"/>
</dbReference>
<dbReference type="PANTHER" id="PTHR42690:SF1">
    <property type="entry name" value="THREONINE SYNTHASE-LIKE 2"/>
    <property type="match status" value="1"/>
</dbReference>
<name>W7U6G5_9STRA</name>
<dbReference type="AlphaFoldDB" id="W7U6G5"/>
<dbReference type="Gene3D" id="3.40.50.1100">
    <property type="match status" value="1"/>
</dbReference>
<dbReference type="GO" id="GO:0009071">
    <property type="term" value="P:serine family amino acid catabolic process"/>
    <property type="evidence" value="ECO:0007669"/>
    <property type="project" value="TreeGrafter"/>
</dbReference>
<dbReference type="EMBL" id="AZIL01000340">
    <property type="protein sequence ID" value="EWM28349.1"/>
    <property type="molecule type" value="Genomic_DNA"/>
</dbReference>
<organism evidence="4 5">
    <name type="scientific">Nannochloropsis gaditana</name>
    <dbReference type="NCBI Taxonomy" id="72520"/>
    <lineage>
        <taxon>Eukaryota</taxon>
        <taxon>Sar</taxon>
        <taxon>Stramenopiles</taxon>
        <taxon>Ochrophyta</taxon>
        <taxon>Eustigmatophyceae</taxon>
        <taxon>Eustigmatales</taxon>
        <taxon>Monodopsidaceae</taxon>
        <taxon>Nannochloropsis</taxon>
    </lineage>
</organism>
<dbReference type="GO" id="GO:0046360">
    <property type="term" value="P:2-oxobutyrate biosynthetic process"/>
    <property type="evidence" value="ECO:0007669"/>
    <property type="project" value="TreeGrafter"/>
</dbReference>
<dbReference type="OrthoDB" id="5203861at2759"/>
<dbReference type="PROSITE" id="PS00165">
    <property type="entry name" value="DEHYDRATASE_SER_THR"/>
    <property type="match status" value="1"/>
</dbReference>
<feature type="domain" description="Threonine synthase N-terminal" evidence="3">
    <location>
        <begin position="3"/>
        <end position="75"/>
    </location>
</feature>
<sequence>MRYISTRYDPSSSSPSSRRYSFREAVLAGWAPDGGMFLPERIPHVSRGVLESWRGLTYPELVTKLLALFMDDGDAEDATQNAEVDKVPLRKIVDASFASFAVPEVVRWKALPWPYLSSSSTTASSSASLPLSCHPLPSFLEKQEPPSLYIAELFHGPSLAFKDLGMQVLTNLLEHYLLQEGRRMTFLVGTSGDTGPSAAAAVQGKVAMRLVVLYPLGRVSTFQEAQMLATHGGVGGSGEKASGAAAEAKAGTLGTPNVRVVAVEGSSDDLDVPIASLFGDPAYRCGWFRDPPSHDCQPVE</sequence>
<comment type="cofactor">
    <cofactor evidence="1">
        <name>pyridoxal 5'-phosphate</name>
        <dbReference type="ChEBI" id="CHEBI:597326"/>
    </cofactor>
</comment>
<evidence type="ECO:0000313" key="4">
    <source>
        <dbReference type="EMBL" id="EWM28349.1"/>
    </source>
</evidence>
<dbReference type="InterPro" id="IPR000634">
    <property type="entry name" value="Ser/Thr_deHydtase_PyrdxlP-BS"/>
</dbReference>
<dbReference type="Proteomes" id="UP000019335">
    <property type="component" value="Chromosome 5"/>
</dbReference>
<evidence type="ECO:0000256" key="1">
    <source>
        <dbReference type="ARBA" id="ARBA00001933"/>
    </source>
</evidence>
<keyword evidence="2" id="KW-0663">Pyridoxal phosphate</keyword>
<dbReference type="Gene3D" id="3.90.1380.10">
    <property type="entry name" value="Threonine synthase, N-terminal domain"/>
    <property type="match status" value="1"/>
</dbReference>
<dbReference type="InterPro" id="IPR037158">
    <property type="entry name" value="Thr_synth_N_sf"/>
</dbReference>
<dbReference type="SUPFAM" id="SSF53686">
    <property type="entry name" value="Tryptophan synthase beta subunit-like PLP-dependent enzymes"/>
    <property type="match status" value="1"/>
</dbReference>
<comment type="caution">
    <text evidence="4">The sequence shown here is derived from an EMBL/GenBank/DDBJ whole genome shotgun (WGS) entry which is preliminary data.</text>
</comment>
<proteinExistence type="predicted"/>
<accession>W7U6G5</accession>
<dbReference type="PANTHER" id="PTHR42690">
    <property type="entry name" value="THREONINE SYNTHASE FAMILY MEMBER"/>
    <property type="match status" value="1"/>
</dbReference>
<dbReference type="InterPro" id="IPR036052">
    <property type="entry name" value="TrpB-like_PALP_sf"/>
</dbReference>
<protein>
    <submittedName>
        <fullName evidence="4">Threonine synthase</fullName>
    </submittedName>
</protein>
<dbReference type="Pfam" id="PF14821">
    <property type="entry name" value="Thr_synth_N"/>
    <property type="match status" value="1"/>
</dbReference>